<evidence type="ECO:0000313" key="2">
    <source>
        <dbReference type="EMBL" id="GHI01477.1"/>
    </source>
</evidence>
<gene>
    <name evidence="2" type="ORF">AM1BK_50190</name>
</gene>
<keyword evidence="3" id="KW-1185">Reference proteome</keyword>
<sequence length="56" mass="6258">MVNYSMKISISPEVSEKNEHLIFDLQLLQRENSTRLSPEPAPTAAGLVPLSSHPRK</sequence>
<evidence type="ECO:0000313" key="3">
    <source>
        <dbReference type="Proteomes" id="UP000637074"/>
    </source>
</evidence>
<dbReference type="Proteomes" id="UP000637074">
    <property type="component" value="Unassembled WGS sequence"/>
</dbReference>
<evidence type="ECO:0000256" key="1">
    <source>
        <dbReference type="SAM" id="MobiDB-lite"/>
    </source>
</evidence>
<organism evidence="2 3">
    <name type="scientific">Neobacillus kokaensis</name>
    <dbReference type="NCBI Taxonomy" id="2759023"/>
    <lineage>
        <taxon>Bacteria</taxon>
        <taxon>Bacillati</taxon>
        <taxon>Bacillota</taxon>
        <taxon>Bacilli</taxon>
        <taxon>Bacillales</taxon>
        <taxon>Bacillaceae</taxon>
        <taxon>Neobacillus</taxon>
    </lineage>
</organism>
<dbReference type="RefSeq" id="WP_223282884.1">
    <property type="nucleotide sequence ID" value="NZ_BNDS01000043.1"/>
</dbReference>
<feature type="region of interest" description="Disordered" evidence="1">
    <location>
        <begin position="33"/>
        <end position="56"/>
    </location>
</feature>
<proteinExistence type="predicted"/>
<accession>A0ABQ3NC15</accession>
<name>A0ABQ3NC15_9BACI</name>
<dbReference type="EMBL" id="BNDS01000043">
    <property type="protein sequence ID" value="GHI01477.1"/>
    <property type="molecule type" value="Genomic_DNA"/>
</dbReference>
<comment type="caution">
    <text evidence="2">The sequence shown here is derived from an EMBL/GenBank/DDBJ whole genome shotgun (WGS) entry which is preliminary data.</text>
</comment>
<protein>
    <submittedName>
        <fullName evidence="2">Uncharacterized protein</fullName>
    </submittedName>
</protein>
<reference evidence="2 3" key="1">
    <citation type="journal article" date="2022" name="Int. J. Syst. Evol. Microbiol.">
        <title>Neobacillus kokaensis sp. nov., isolated from soil.</title>
        <authorList>
            <person name="Yuki K."/>
            <person name="Matsubara H."/>
            <person name="Yamaguchi S."/>
        </authorList>
    </citation>
    <scope>NUCLEOTIDE SEQUENCE [LARGE SCALE GENOMIC DNA]</scope>
    <source>
        <strain evidence="2 3">LOB 377</strain>
    </source>
</reference>